<feature type="transmembrane region" description="Helical" evidence="1">
    <location>
        <begin position="48"/>
        <end position="71"/>
    </location>
</feature>
<feature type="transmembrane region" description="Helical" evidence="1">
    <location>
        <begin position="191"/>
        <end position="209"/>
    </location>
</feature>
<proteinExistence type="predicted"/>
<keyword evidence="1" id="KW-0472">Membrane</keyword>
<keyword evidence="1" id="KW-1133">Transmembrane helix</keyword>
<dbReference type="EMBL" id="FOVF01000001">
    <property type="protein sequence ID" value="SFM97793.1"/>
    <property type="molecule type" value="Genomic_DNA"/>
</dbReference>
<accession>A0A1I4V9D9</accession>
<evidence type="ECO:0000313" key="2">
    <source>
        <dbReference type="EMBL" id="SFM97793.1"/>
    </source>
</evidence>
<feature type="transmembrane region" description="Helical" evidence="1">
    <location>
        <begin position="83"/>
        <end position="112"/>
    </location>
</feature>
<name>A0A1I4V9D9_9GAMM</name>
<protein>
    <submittedName>
        <fullName evidence="2">Uncharacterized protein</fullName>
    </submittedName>
</protein>
<feature type="transmembrane region" description="Helical" evidence="1">
    <location>
        <begin position="20"/>
        <end position="42"/>
    </location>
</feature>
<sequence length="226" mass="24149">MSAKRRQIEPYWAPLPRRNLAPLQTAGIILRHLVPAAGVFVLDWSAGQFLMLSLFNVCFSIVCIGVVGVLVSTRQEAGPSPGAADALALWATAILLALAGSILLTAMFGWVIGVLVASSGGKVFSLGLAGSALLMVISAAPASFRQYKADLAAGLDEEERKRRDQPNVLVLVMMGGLVFILSGYAGEFGNWALYALVIAVTGLFLFGDLRPDLMRELVRPLHASRR</sequence>
<dbReference type="Proteomes" id="UP000198575">
    <property type="component" value="Unassembled WGS sequence"/>
</dbReference>
<keyword evidence="1" id="KW-0812">Transmembrane</keyword>
<keyword evidence="3" id="KW-1185">Reference proteome</keyword>
<organism evidence="2 3">
    <name type="scientific">Dokdonella immobilis</name>
    <dbReference type="NCBI Taxonomy" id="578942"/>
    <lineage>
        <taxon>Bacteria</taxon>
        <taxon>Pseudomonadati</taxon>
        <taxon>Pseudomonadota</taxon>
        <taxon>Gammaproteobacteria</taxon>
        <taxon>Lysobacterales</taxon>
        <taxon>Rhodanobacteraceae</taxon>
        <taxon>Dokdonella</taxon>
    </lineage>
</organism>
<dbReference type="AlphaFoldDB" id="A0A1I4V9D9"/>
<evidence type="ECO:0000256" key="1">
    <source>
        <dbReference type="SAM" id="Phobius"/>
    </source>
</evidence>
<gene>
    <name evidence="2" type="ORF">SAMN05216289_101238</name>
</gene>
<feature type="transmembrane region" description="Helical" evidence="1">
    <location>
        <begin position="124"/>
        <end position="144"/>
    </location>
</feature>
<feature type="transmembrane region" description="Helical" evidence="1">
    <location>
        <begin position="165"/>
        <end position="185"/>
    </location>
</feature>
<evidence type="ECO:0000313" key="3">
    <source>
        <dbReference type="Proteomes" id="UP000198575"/>
    </source>
</evidence>
<reference evidence="2 3" key="1">
    <citation type="submission" date="2016-10" db="EMBL/GenBank/DDBJ databases">
        <authorList>
            <person name="de Groot N.N."/>
        </authorList>
    </citation>
    <scope>NUCLEOTIDE SEQUENCE [LARGE SCALE GENOMIC DNA]</scope>
    <source>
        <strain evidence="2 3">CGMCC 1.7659</strain>
    </source>
</reference>